<evidence type="ECO:0000259" key="3">
    <source>
        <dbReference type="Pfam" id="PF01052"/>
    </source>
</evidence>
<reference evidence="5 6" key="1">
    <citation type="submission" date="2018-01" db="EMBL/GenBank/DDBJ databases">
        <title>Whole genome analyses suggest that Burkholderia sensu lato contains two further novel genera in the rhizoxinica-symbiotica group Mycetohabitans gen. nov., and Trinickia gen. nov.: implications for the evolution of diazotrophy and nodulation in the Burkholderiaceae.</title>
        <authorList>
            <person name="Estrada-de los Santos P."/>
            <person name="Palmer M."/>
            <person name="Chavez-Ramirez B."/>
            <person name="Beukes C."/>
            <person name="Steenkamp E.T."/>
            <person name="Hirsch A.M."/>
            <person name="Manyaka P."/>
            <person name="Maluk M."/>
            <person name="Lafos M."/>
            <person name="Crook M."/>
            <person name="Gross E."/>
            <person name="Simon M.F."/>
            <person name="Bueno dos Reis Junior F."/>
            <person name="Poole P.S."/>
            <person name="Venter S.N."/>
            <person name="James E.K."/>
        </authorList>
    </citation>
    <scope>NUCLEOTIDE SEQUENCE [LARGE SCALE GENOMIC DNA]</scope>
    <source>
        <strain evidence="5 6">GP25-8</strain>
    </source>
</reference>
<dbReference type="EMBL" id="PNYB01000024">
    <property type="protein sequence ID" value="PMS18680.1"/>
    <property type="molecule type" value="Genomic_DNA"/>
</dbReference>
<feature type="domain" description="Flagellar motor switch protein FliN-like C-terminal" evidence="3">
    <location>
        <begin position="325"/>
        <end position="395"/>
    </location>
</feature>
<name>A0A2N7VNG4_9BURK</name>
<organism evidence="5 6">
    <name type="scientific">Trinickia soli</name>
    <dbReference type="NCBI Taxonomy" id="380675"/>
    <lineage>
        <taxon>Bacteria</taxon>
        <taxon>Pseudomonadati</taxon>
        <taxon>Pseudomonadota</taxon>
        <taxon>Betaproteobacteria</taxon>
        <taxon>Burkholderiales</taxon>
        <taxon>Burkholderiaceae</taxon>
        <taxon>Trinickia</taxon>
    </lineage>
</organism>
<sequence length="401" mass="42667">MFAPPASATRDASVPREANASRETGAARSASAPQAAQPLASAAGLPRISTLAAHALNRAYAWPAPFALALARGNYALRWDADAELAAPGHVYTFRFGPAEGWFVLDAIGEHELIGDAASETVPVEIRCALLADALAPIIDQLEAKTRQRIELGVAHSGAHVHKSEFINERDLLRFSVTKAGSAWRCHGALRFAEERFLGLACPTEPPPPKVEASDFDTLPIALHFEVGSTMLSVGELRSIAPGDIIGIERWQSFGQALRCIATTRDGRLTVMAKAVGTRIVIDQIEENPVTSNPRSDASAPNSPTSTASAQTAAGEASAEPKLAQLDALEVRVSFELDERSMPLAELKALKSGYVIELEQPLNQSTVHIRANGALVGQGHLIAVGNKLGVRVSRFSENGDE</sequence>
<keyword evidence="6" id="KW-1185">Reference proteome</keyword>
<feature type="domain" description="SpaO FliM/N C-terminal related" evidence="4">
    <location>
        <begin position="217"/>
        <end position="250"/>
    </location>
</feature>
<proteinExistence type="inferred from homology"/>
<dbReference type="GO" id="GO:0050918">
    <property type="term" value="P:positive chemotaxis"/>
    <property type="evidence" value="ECO:0007669"/>
    <property type="project" value="TreeGrafter"/>
</dbReference>
<dbReference type="Pfam" id="PF01052">
    <property type="entry name" value="FliMN_C"/>
    <property type="match status" value="1"/>
</dbReference>
<dbReference type="InterPro" id="IPR013385">
    <property type="entry name" value="T3SS_SpaO/YscQ/SpaO"/>
</dbReference>
<dbReference type="SUPFAM" id="SSF101801">
    <property type="entry name" value="Surface presentation of antigens (SPOA)"/>
    <property type="match status" value="2"/>
</dbReference>
<evidence type="ECO:0000313" key="6">
    <source>
        <dbReference type="Proteomes" id="UP000235347"/>
    </source>
</evidence>
<evidence type="ECO:0000259" key="4">
    <source>
        <dbReference type="Pfam" id="PF26304"/>
    </source>
</evidence>
<evidence type="ECO:0000256" key="2">
    <source>
        <dbReference type="SAM" id="MobiDB-lite"/>
    </source>
</evidence>
<dbReference type="InterPro" id="IPR001543">
    <property type="entry name" value="FliN-like_C"/>
</dbReference>
<dbReference type="NCBIfam" id="TIGR02551">
    <property type="entry name" value="SpaO_YscQ"/>
    <property type="match status" value="1"/>
</dbReference>
<dbReference type="InterPro" id="IPR036429">
    <property type="entry name" value="SpoA-like_sf"/>
</dbReference>
<accession>A0A2N7VNG4</accession>
<dbReference type="Proteomes" id="UP000235347">
    <property type="component" value="Unassembled WGS sequence"/>
</dbReference>
<dbReference type="PANTHER" id="PTHR30034">
    <property type="entry name" value="FLAGELLAR MOTOR SWITCH PROTEIN FLIM"/>
    <property type="match status" value="1"/>
</dbReference>
<feature type="compositionally biased region" description="Low complexity" evidence="2">
    <location>
        <begin position="296"/>
        <end position="319"/>
    </location>
</feature>
<protein>
    <submittedName>
        <fullName evidence="5">YscQ/HrcQ family type III secretion apparatus protein</fullName>
    </submittedName>
</protein>
<dbReference type="Gene3D" id="2.30.330.10">
    <property type="entry name" value="SpoA-like"/>
    <property type="match status" value="2"/>
</dbReference>
<evidence type="ECO:0000313" key="5">
    <source>
        <dbReference type="EMBL" id="PMS18680.1"/>
    </source>
</evidence>
<evidence type="ECO:0000256" key="1">
    <source>
        <dbReference type="ARBA" id="ARBA00009226"/>
    </source>
</evidence>
<dbReference type="GO" id="GO:0030254">
    <property type="term" value="P:protein secretion by the type III secretion system"/>
    <property type="evidence" value="ECO:0007669"/>
    <property type="project" value="InterPro"/>
</dbReference>
<feature type="region of interest" description="Disordered" evidence="2">
    <location>
        <begin position="287"/>
        <end position="319"/>
    </location>
</feature>
<dbReference type="PANTHER" id="PTHR30034:SF6">
    <property type="entry name" value="YOP PROTEINS TRANSLOCATION PROTEIN Q"/>
    <property type="match status" value="1"/>
</dbReference>
<comment type="caution">
    <text evidence="5">The sequence shown here is derived from an EMBL/GenBank/DDBJ whole genome shotgun (WGS) entry which is preliminary data.</text>
</comment>
<gene>
    <name evidence="5" type="ORF">C0Z19_22685</name>
</gene>
<dbReference type="AlphaFoldDB" id="A0A2N7VNG4"/>
<feature type="region of interest" description="Disordered" evidence="2">
    <location>
        <begin position="1"/>
        <end position="33"/>
    </location>
</feature>
<dbReference type="GO" id="GO:0071978">
    <property type="term" value="P:bacterial-type flagellum-dependent swarming motility"/>
    <property type="evidence" value="ECO:0007669"/>
    <property type="project" value="TreeGrafter"/>
</dbReference>
<dbReference type="RefSeq" id="WP_102612084.1">
    <property type="nucleotide sequence ID" value="NZ_CADIKD010000017.1"/>
</dbReference>
<dbReference type="Pfam" id="PF26304">
    <property type="entry name" value="FliMN_C_rel"/>
    <property type="match status" value="1"/>
</dbReference>
<comment type="similarity">
    <text evidence="1">Belongs to the FliN/MopA/SpaO family.</text>
</comment>
<dbReference type="InterPro" id="IPR058805">
    <property type="entry name" value="SpaO_FliMN_C_rel"/>
</dbReference>